<comment type="caution">
    <text evidence="8">The sequence shown here is derived from an EMBL/GenBank/DDBJ whole genome shotgun (WGS) entry which is preliminary data.</text>
</comment>
<dbReference type="PANTHER" id="PTHR43731">
    <property type="entry name" value="RHOMBOID PROTEASE"/>
    <property type="match status" value="1"/>
</dbReference>
<dbReference type="GO" id="GO:0006508">
    <property type="term" value="P:proteolysis"/>
    <property type="evidence" value="ECO:0007669"/>
    <property type="project" value="UniProtKB-KW"/>
</dbReference>
<evidence type="ECO:0000256" key="6">
    <source>
        <dbReference type="SAM" id="Phobius"/>
    </source>
</evidence>
<organism evidence="8 9">
    <name type="scientific">Thermopolyspora flexuosa</name>
    <dbReference type="NCBI Taxonomy" id="103836"/>
    <lineage>
        <taxon>Bacteria</taxon>
        <taxon>Bacillati</taxon>
        <taxon>Actinomycetota</taxon>
        <taxon>Actinomycetes</taxon>
        <taxon>Streptosporangiales</taxon>
        <taxon>Streptosporangiaceae</taxon>
        <taxon>Thermopolyspora</taxon>
    </lineage>
</organism>
<feature type="transmembrane region" description="Helical" evidence="6">
    <location>
        <begin position="67"/>
        <end position="87"/>
    </location>
</feature>
<keyword evidence="4 6" id="KW-0472">Membrane</keyword>
<dbReference type="EMBL" id="VFPQ01000001">
    <property type="protein sequence ID" value="TQM74967.1"/>
    <property type="molecule type" value="Genomic_DNA"/>
</dbReference>
<evidence type="ECO:0000256" key="4">
    <source>
        <dbReference type="ARBA" id="ARBA00023136"/>
    </source>
</evidence>
<comment type="subcellular location">
    <subcellularLocation>
        <location evidence="1">Membrane</location>
        <topology evidence="1">Multi-pass membrane protein</topology>
    </subcellularLocation>
</comment>
<dbReference type="Gene3D" id="1.20.1540.10">
    <property type="entry name" value="Rhomboid-like"/>
    <property type="match status" value="1"/>
</dbReference>
<keyword evidence="2 6" id="KW-0812">Transmembrane</keyword>
<reference evidence="8 9" key="1">
    <citation type="submission" date="2019-06" db="EMBL/GenBank/DDBJ databases">
        <title>Sequencing the genomes of 1000 actinobacteria strains.</title>
        <authorList>
            <person name="Klenk H.-P."/>
        </authorList>
    </citation>
    <scope>NUCLEOTIDE SEQUENCE [LARGE SCALE GENOMIC DNA]</scope>
    <source>
        <strain evidence="8 9">DSM 43186</strain>
    </source>
</reference>
<feature type="region of interest" description="Disordered" evidence="5">
    <location>
        <begin position="197"/>
        <end position="255"/>
    </location>
</feature>
<evidence type="ECO:0000313" key="9">
    <source>
        <dbReference type="Proteomes" id="UP000319213"/>
    </source>
</evidence>
<dbReference type="Pfam" id="PF01694">
    <property type="entry name" value="Rhomboid"/>
    <property type="match status" value="1"/>
</dbReference>
<evidence type="ECO:0000256" key="5">
    <source>
        <dbReference type="SAM" id="MobiDB-lite"/>
    </source>
</evidence>
<dbReference type="RefSeq" id="WP_142259058.1">
    <property type="nucleotide sequence ID" value="NZ_BMPV01000007.1"/>
</dbReference>
<dbReference type="InterPro" id="IPR022764">
    <property type="entry name" value="Peptidase_S54_rhomboid_dom"/>
</dbReference>
<feature type="transmembrane region" description="Helical" evidence="6">
    <location>
        <begin position="94"/>
        <end position="111"/>
    </location>
</feature>
<evidence type="ECO:0000259" key="7">
    <source>
        <dbReference type="Pfam" id="PF01694"/>
    </source>
</evidence>
<gene>
    <name evidence="8" type="ORF">FHX40_1656</name>
</gene>
<evidence type="ECO:0000256" key="3">
    <source>
        <dbReference type="ARBA" id="ARBA00022989"/>
    </source>
</evidence>
<feature type="transmembrane region" description="Helical" evidence="6">
    <location>
        <begin position="169"/>
        <end position="188"/>
    </location>
</feature>
<feature type="transmembrane region" description="Helical" evidence="6">
    <location>
        <begin position="117"/>
        <end position="135"/>
    </location>
</feature>
<keyword evidence="8" id="KW-0378">Hydrolase</keyword>
<accession>A0A543IWP0</accession>
<feature type="transmembrane region" description="Helical" evidence="6">
    <location>
        <begin position="18"/>
        <end position="37"/>
    </location>
</feature>
<dbReference type="PANTHER" id="PTHR43731:SF9">
    <property type="entry name" value="SLR1461 PROTEIN"/>
    <property type="match status" value="1"/>
</dbReference>
<feature type="compositionally biased region" description="Low complexity" evidence="5">
    <location>
        <begin position="197"/>
        <end position="211"/>
    </location>
</feature>
<dbReference type="AlphaFoldDB" id="A0A543IWP0"/>
<keyword evidence="8" id="KW-0645">Protease</keyword>
<feature type="transmembrane region" description="Helical" evidence="6">
    <location>
        <begin position="142"/>
        <end position="163"/>
    </location>
</feature>
<dbReference type="InterPro" id="IPR035952">
    <property type="entry name" value="Rhomboid-like_sf"/>
</dbReference>
<keyword evidence="9" id="KW-1185">Reference proteome</keyword>
<keyword evidence="3 6" id="KW-1133">Transmembrane helix</keyword>
<proteinExistence type="predicted"/>
<feature type="domain" description="Peptidase S54 rhomboid" evidence="7">
    <location>
        <begin position="59"/>
        <end position="190"/>
    </location>
</feature>
<protein>
    <submittedName>
        <fullName evidence="8">Membrane associated rhomboid family serine protease</fullName>
    </submittedName>
</protein>
<dbReference type="Proteomes" id="UP000319213">
    <property type="component" value="Unassembled WGS sequence"/>
</dbReference>
<feature type="compositionally biased region" description="Basic and acidic residues" evidence="5">
    <location>
        <begin position="246"/>
        <end position="255"/>
    </location>
</feature>
<evidence type="ECO:0000313" key="8">
    <source>
        <dbReference type="EMBL" id="TQM74967.1"/>
    </source>
</evidence>
<dbReference type="GO" id="GO:0004252">
    <property type="term" value="F:serine-type endopeptidase activity"/>
    <property type="evidence" value="ECO:0007669"/>
    <property type="project" value="InterPro"/>
</dbReference>
<name>A0A543IWP0_9ACTN</name>
<dbReference type="SUPFAM" id="SSF144091">
    <property type="entry name" value="Rhomboid-like"/>
    <property type="match status" value="1"/>
</dbReference>
<dbReference type="InterPro" id="IPR050925">
    <property type="entry name" value="Rhomboid_protease_S54"/>
</dbReference>
<dbReference type="GO" id="GO:0016020">
    <property type="term" value="C:membrane"/>
    <property type="evidence" value="ECO:0007669"/>
    <property type="project" value="UniProtKB-SubCell"/>
</dbReference>
<evidence type="ECO:0000256" key="1">
    <source>
        <dbReference type="ARBA" id="ARBA00004141"/>
    </source>
</evidence>
<dbReference type="OrthoDB" id="465874at2"/>
<evidence type="ECO:0000256" key="2">
    <source>
        <dbReference type="ARBA" id="ARBA00022692"/>
    </source>
</evidence>
<feature type="compositionally biased region" description="Pro residues" evidence="5">
    <location>
        <begin position="212"/>
        <end position="222"/>
    </location>
</feature>
<sequence>MEKGRTAEIMVAEARKAFWVMVGFLAVIWALQIVNWLTGYDLSHRFGVRSWDTDGLPGIFTAPFLHWSWSHIQGNSGPLFIFGFLAAYRGVRRFLGVTGLIAVASGLGAWFTASPGTVGAGASGIVFGYFGYILVRGAFDRHLIDIVIGVVMALCFAYQFAGLLPQEGVGWQAHLFGFVGGILGGWLFRERRPAAAASPPSGTARPGDLPGIVPPGTVPPGGIPGAVPPGNARPGAFRPPSSRAALHKELDDLGL</sequence>